<dbReference type="InterPro" id="IPR036291">
    <property type="entry name" value="NAD(P)-bd_dom_sf"/>
</dbReference>
<dbReference type="GO" id="GO:0043758">
    <property type="term" value="F:acetate-CoA ligase (ADP-forming) activity"/>
    <property type="evidence" value="ECO:0007669"/>
    <property type="project" value="InterPro"/>
</dbReference>
<feature type="domain" description="N-acetyltransferase" evidence="7">
    <location>
        <begin position="737"/>
        <end position="892"/>
    </location>
</feature>
<dbReference type="InterPro" id="IPR051538">
    <property type="entry name" value="Acyl-CoA_Synth/Transferase"/>
</dbReference>
<evidence type="ECO:0000313" key="8">
    <source>
        <dbReference type="EMBL" id="SES74967.1"/>
    </source>
</evidence>
<feature type="domain" description="ATP-grasp" evidence="6">
    <location>
        <begin position="496"/>
        <end position="532"/>
    </location>
</feature>
<keyword evidence="2 5" id="KW-0547">Nucleotide-binding</keyword>
<dbReference type="InterPro" id="IPR000182">
    <property type="entry name" value="GNAT_dom"/>
</dbReference>
<proteinExistence type="inferred from homology"/>
<dbReference type="PANTHER" id="PTHR43334:SF1">
    <property type="entry name" value="3-HYDROXYPROPIONATE--COA LIGASE [ADP-FORMING]"/>
    <property type="match status" value="1"/>
</dbReference>
<dbReference type="Pfam" id="PF00583">
    <property type="entry name" value="Acetyltransf_1"/>
    <property type="match status" value="1"/>
</dbReference>
<dbReference type="InterPro" id="IPR016102">
    <property type="entry name" value="Succinyl-CoA_synth-like"/>
</dbReference>
<dbReference type="Pfam" id="PF19045">
    <property type="entry name" value="Ligase_CoA_2"/>
    <property type="match status" value="1"/>
</dbReference>
<dbReference type="Pfam" id="PF13607">
    <property type="entry name" value="Succ_CoA_lig"/>
    <property type="match status" value="1"/>
</dbReference>
<dbReference type="SMART" id="SM00881">
    <property type="entry name" value="CoA_binding"/>
    <property type="match status" value="1"/>
</dbReference>
<dbReference type="CDD" id="cd04301">
    <property type="entry name" value="NAT_SF"/>
    <property type="match status" value="1"/>
</dbReference>
<evidence type="ECO:0000256" key="4">
    <source>
        <dbReference type="ARBA" id="ARBA00060888"/>
    </source>
</evidence>
<dbReference type="GO" id="GO:0046872">
    <property type="term" value="F:metal ion binding"/>
    <property type="evidence" value="ECO:0007669"/>
    <property type="project" value="InterPro"/>
</dbReference>
<protein>
    <submittedName>
        <fullName evidence="8">Acetyltransferase</fullName>
    </submittedName>
</protein>
<dbReference type="PANTHER" id="PTHR43334">
    <property type="entry name" value="ACETATE--COA LIGASE [ADP-FORMING]"/>
    <property type="match status" value="1"/>
</dbReference>
<dbReference type="Proteomes" id="UP000199345">
    <property type="component" value="Unassembled WGS sequence"/>
</dbReference>
<dbReference type="Gene3D" id="3.30.470.20">
    <property type="entry name" value="ATP-grasp fold, B domain"/>
    <property type="match status" value="1"/>
</dbReference>
<dbReference type="RefSeq" id="WP_090655879.1">
    <property type="nucleotide sequence ID" value="NZ_FOIA01000003.1"/>
</dbReference>
<sequence>MSRHFLDPLFAPAAVAVFGASQRSEAVGTRLYENLLHADFSGAVYAINPKYERLGDETCYASIEQIHEKIDLAVITTPARTVPEIVRQCGEHGVRAAVVVSAGFGEGKGEGAHLQQQVLQQAGQYRMRILGPNCLGIMRPERRLNATFSNNMAQSGSLALVSQSGALCTAILDWADARHIGFSAVVSLGGAADIDFGDILDYLALDQKTRSILLYVEGIHQARRFISGLRVAARFKPVVVVKVGRHKEGSRAVVSHTGAMVGEDDVFDAALQRTGAVRVMTIEQLFAAAQLLATHQRVKNNRLAIVTNGGGPGVMATDRAVDLGIRVATLSEDTINKLNEALPGQWSHGNPVDVLGDAPPERYQTAVQACLLDENVDGVLTMLTPQAMTKPEAVARLLVELKKNAHKPLLACWMGETQVKSARELFARNQFPYFQTPEASVEAFAYLNNYHQNQQLLMQVPGPLSRRGKADTEGARLIADGVLGEHRTVMNLLESQALLTAFGIPVNTAILARSANEALVAAESIGFPVALKIQSPGVTHKSDVHGVRLNVIDAYSIRHAYTDLIAGVKAVRPDVCVDGVTVEKMINKPYGREIIIGVVRDPVFGPVISFGLGGTAVEVLRDRAVALPPLNSFIARALIRQTRVSKLLEEYRDFPAANLDALEHVLRCVSDMVCELPCLKEFDINPLLIDDTGAIVLDARIVIDSETKLQSQYGHMAIYPYPSELKTKWQLADGTDIVIRPIRPEDARIEQDFVQNLSPRSKYFRFMQTLQTLTPEMLVRFTQIDYDREMAFIAVVEQAGEEIEIGVARYATNPDGETCEFALVVDDRWQHKGIGTHLMNALIQVAAARGLQYMQGEVLADNEGMLNLALALGFVKTRHPQDIGIVVVTRRL</sequence>
<dbReference type="FunFam" id="3.30.1490.20:FF:000020">
    <property type="entry name" value="Protein lysine acetyltransferase"/>
    <property type="match status" value="1"/>
</dbReference>
<dbReference type="GO" id="GO:0016747">
    <property type="term" value="F:acyltransferase activity, transferring groups other than amino-acyl groups"/>
    <property type="evidence" value="ECO:0007669"/>
    <property type="project" value="InterPro"/>
</dbReference>
<dbReference type="SUPFAM" id="SSF56059">
    <property type="entry name" value="Glutathione synthetase ATP-binding domain-like"/>
    <property type="match status" value="1"/>
</dbReference>
<keyword evidence="9" id="KW-1185">Reference proteome</keyword>
<dbReference type="InterPro" id="IPR011761">
    <property type="entry name" value="ATP-grasp"/>
</dbReference>
<dbReference type="Gene3D" id="3.40.50.720">
    <property type="entry name" value="NAD(P)-binding Rossmann-like Domain"/>
    <property type="match status" value="1"/>
</dbReference>
<dbReference type="Pfam" id="PF13549">
    <property type="entry name" value="ATP-grasp_5"/>
    <property type="match status" value="1"/>
</dbReference>
<dbReference type="InterPro" id="IPR016181">
    <property type="entry name" value="Acyl_CoA_acyltransferase"/>
</dbReference>
<dbReference type="SUPFAM" id="SSF52210">
    <property type="entry name" value="Succinyl-CoA synthetase domains"/>
    <property type="match status" value="2"/>
</dbReference>
<dbReference type="Gene3D" id="3.40.50.261">
    <property type="entry name" value="Succinyl-CoA synthetase domains"/>
    <property type="match status" value="2"/>
</dbReference>
<evidence type="ECO:0000256" key="3">
    <source>
        <dbReference type="ARBA" id="ARBA00022840"/>
    </source>
</evidence>
<dbReference type="GO" id="GO:0005524">
    <property type="term" value="F:ATP binding"/>
    <property type="evidence" value="ECO:0007669"/>
    <property type="project" value="UniProtKB-UniRule"/>
</dbReference>
<dbReference type="EMBL" id="FOIA01000003">
    <property type="protein sequence ID" value="SES74967.1"/>
    <property type="molecule type" value="Genomic_DNA"/>
</dbReference>
<dbReference type="PROSITE" id="PS50975">
    <property type="entry name" value="ATP_GRASP"/>
    <property type="match status" value="1"/>
</dbReference>
<dbReference type="InterPro" id="IPR032875">
    <property type="entry name" value="Succ_CoA_lig_flav_dom"/>
</dbReference>
<evidence type="ECO:0000256" key="2">
    <source>
        <dbReference type="ARBA" id="ARBA00022741"/>
    </source>
</evidence>
<keyword evidence="3 5" id="KW-0067">ATP-binding</keyword>
<dbReference type="SUPFAM" id="SSF51735">
    <property type="entry name" value="NAD(P)-binding Rossmann-fold domains"/>
    <property type="match status" value="1"/>
</dbReference>
<dbReference type="InterPro" id="IPR013815">
    <property type="entry name" value="ATP_grasp_subdomain_1"/>
</dbReference>
<dbReference type="Gene3D" id="3.30.1490.20">
    <property type="entry name" value="ATP-grasp fold, A domain"/>
    <property type="match status" value="1"/>
</dbReference>
<dbReference type="Gene3D" id="3.40.630.30">
    <property type="match status" value="1"/>
</dbReference>
<dbReference type="InterPro" id="IPR043938">
    <property type="entry name" value="Ligase_CoA_dom"/>
</dbReference>
<reference evidence="9" key="1">
    <citation type="submission" date="2016-10" db="EMBL/GenBank/DDBJ databases">
        <authorList>
            <person name="Varghese N."/>
            <person name="Submissions S."/>
        </authorList>
    </citation>
    <scope>NUCLEOTIDE SEQUENCE [LARGE SCALE GENOMIC DNA]</scope>
    <source>
        <strain evidence="9">Nm71</strain>
    </source>
</reference>
<keyword evidence="1" id="KW-0436">Ligase</keyword>
<dbReference type="SUPFAM" id="SSF55729">
    <property type="entry name" value="Acyl-CoA N-acyltransferases (Nat)"/>
    <property type="match status" value="1"/>
</dbReference>
<dbReference type="PROSITE" id="PS51186">
    <property type="entry name" value="GNAT"/>
    <property type="match status" value="1"/>
</dbReference>
<evidence type="ECO:0000259" key="6">
    <source>
        <dbReference type="PROSITE" id="PS50975"/>
    </source>
</evidence>
<dbReference type="OrthoDB" id="9807426at2"/>
<keyword evidence="8" id="KW-0808">Transferase</keyword>
<evidence type="ECO:0000256" key="1">
    <source>
        <dbReference type="ARBA" id="ARBA00022598"/>
    </source>
</evidence>
<comment type="similarity">
    <text evidence="4">In the N-terminal section; belongs to the acetate CoA ligase alpha subunit family.</text>
</comment>
<organism evidence="8 9">
    <name type="scientific">Nitrosomonas marina</name>
    <dbReference type="NCBI Taxonomy" id="917"/>
    <lineage>
        <taxon>Bacteria</taxon>
        <taxon>Pseudomonadati</taxon>
        <taxon>Pseudomonadota</taxon>
        <taxon>Betaproteobacteria</taxon>
        <taxon>Nitrosomonadales</taxon>
        <taxon>Nitrosomonadaceae</taxon>
        <taxon>Nitrosomonas</taxon>
    </lineage>
</organism>
<gene>
    <name evidence="8" type="ORF">SAMN05216326_10335</name>
</gene>
<accession>A0A1H9Z0I1</accession>
<dbReference type="Pfam" id="PF13380">
    <property type="entry name" value="CoA_binding_2"/>
    <property type="match status" value="1"/>
</dbReference>
<dbReference type="AlphaFoldDB" id="A0A1H9Z0I1"/>
<name>A0A1H9Z0I1_9PROT</name>
<evidence type="ECO:0000259" key="7">
    <source>
        <dbReference type="PROSITE" id="PS51186"/>
    </source>
</evidence>
<dbReference type="InterPro" id="IPR003781">
    <property type="entry name" value="CoA-bd"/>
</dbReference>
<evidence type="ECO:0000313" key="9">
    <source>
        <dbReference type="Proteomes" id="UP000199345"/>
    </source>
</evidence>
<evidence type="ECO:0000256" key="5">
    <source>
        <dbReference type="PROSITE-ProRule" id="PRU00409"/>
    </source>
</evidence>